<feature type="signal peptide" evidence="3">
    <location>
        <begin position="1"/>
        <end position="23"/>
    </location>
</feature>
<gene>
    <name evidence="5" type="primary">LOC111085557</name>
</gene>
<feature type="chain" id="PRO_5047515533" evidence="3">
    <location>
        <begin position="24"/>
        <end position="250"/>
    </location>
</feature>
<evidence type="ECO:0000256" key="2">
    <source>
        <dbReference type="PROSITE-ProRule" id="PRU00497"/>
    </source>
</evidence>
<reference evidence="5" key="1">
    <citation type="submission" date="2025-08" db="UniProtKB">
        <authorList>
            <consortium name="RefSeq"/>
        </authorList>
    </citation>
    <scope>IDENTIFICATION</scope>
    <source>
        <tissue evidence="5">Muscle</tissue>
    </source>
</reference>
<evidence type="ECO:0000256" key="3">
    <source>
        <dbReference type="SAM" id="SignalP"/>
    </source>
</evidence>
<dbReference type="PROSITE" id="PS00233">
    <property type="entry name" value="CHIT_BIND_RR_1"/>
    <property type="match status" value="1"/>
</dbReference>
<keyword evidence="3" id="KW-0732">Signal</keyword>
<keyword evidence="4" id="KW-1185">Reference proteome</keyword>
<dbReference type="PROSITE" id="PS51155">
    <property type="entry name" value="CHIT_BIND_RR_2"/>
    <property type="match status" value="1"/>
</dbReference>
<name>A0ABM1S9V1_LIMPO</name>
<dbReference type="InterPro" id="IPR031311">
    <property type="entry name" value="CHIT_BIND_RR_consensus"/>
</dbReference>
<dbReference type="Proteomes" id="UP000694941">
    <property type="component" value="Unplaced"/>
</dbReference>
<protein>
    <submittedName>
        <fullName evidence="5">Uncharacterized protein LOC111085557 isoform X1</fullName>
    </submittedName>
</protein>
<dbReference type="GeneID" id="111085557"/>
<organism evidence="4 5">
    <name type="scientific">Limulus polyphemus</name>
    <name type="common">Atlantic horseshoe crab</name>
    <dbReference type="NCBI Taxonomy" id="6850"/>
    <lineage>
        <taxon>Eukaryota</taxon>
        <taxon>Metazoa</taxon>
        <taxon>Ecdysozoa</taxon>
        <taxon>Arthropoda</taxon>
        <taxon>Chelicerata</taxon>
        <taxon>Merostomata</taxon>
        <taxon>Xiphosura</taxon>
        <taxon>Limulidae</taxon>
        <taxon>Limulus</taxon>
    </lineage>
</organism>
<dbReference type="InterPro" id="IPR000618">
    <property type="entry name" value="Insect_cuticle"/>
</dbReference>
<evidence type="ECO:0000256" key="1">
    <source>
        <dbReference type="ARBA" id="ARBA00022460"/>
    </source>
</evidence>
<evidence type="ECO:0000313" key="4">
    <source>
        <dbReference type="Proteomes" id="UP000694941"/>
    </source>
</evidence>
<accession>A0ABM1S9V1</accession>
<dbReference type="Pfam" id="PF00379">
    <property type="entry name" value="Chitin_bind_4"/>
    <property type="match status" value="1"/>
</dbReference>
<sequence>MKLWFFTATILVEVLVYPYLGKSQIYGSSAPFNIPNSGVFTGLSILGPRYENLDMLQTFESFVSGFDTTDISGNRQWRHERRKPDGRVIGNYGILDRNGQAHIVDYIADENGYRAIARDKDFIVQSNHPTFGDTHFLPLPPDPNVQVSRPFPDPPLHPGLIPYDGINFHPDVDITRGNVDIYPKPGPYPQIPFLEQNPVLFQPTGVHQLYNPSFPPIDDRNLKAIGQPRSFNSTLFFTSWRRYIRKSRTF</sequence>
<keyword evidence="1 2" id="KW-0193">Cuticle</keyword>
<evidence type="ECO:0000313" key="5">
    <source>
        <dbReference type="RefSeq" id="XP_022240406.1"/>
    </source>
</evidence>
<proteinExistence type="predicted"/>
<dbReference type="RefSeq" id="XP_022240406.1">
    <property type="nucleotide sequence ID" value="XM_022384698.1"/>
</dbReference>